<dbReference type="SUPFAM" id="SSF51569">
    <property type="entry name" value="Aldolase"/>
    <property type="match status" value="1"/>
</dbReference>
<dbReference type="GO" id="GO:0046951">
    <property type="term" value="P:ketone body biosynthetic process"/>
    <property type="evidence" value="ECO:0007669"/>
    <property type="project" value="TreeGrafter"/>
</dbReference>
<sequence length="304" mass="32007">MAEKLELVEVSPRDGLQNEPGIVDTANKLAIIAHIEAAGFKRLEAASFVNPKKVPQMADGDAVFERIRGTDTYNDRSITHIALALNLRGVERALAAGAKEINYVFCASDGFSIRNNGGTVEETFKVWPEVAATAKAGGARLSATISTAFGCPFDGEVPVRRVVEVAERCVAQEIFELAIADTIGVGAPSDVHERVRAVKGAVPASIQLRAHFHNTRNTALANAVAAVEGGVRVLDGSLAGIGGCPFAPGAAGNVPTEDLLYMFNRMGFDTGVDLDLAIEAAQFIGGVLGRKTPGMVSRAPKWPS</sequence>
<dbReference type="Gene3D" id="3.20.20.70">
    <property type="entry name" value="Aldolase class I"/>
    <property type="match status" value="1"/>
</dbReference>
<dbReference type="InterPro" id="IPR013785">
    <property type="entry name" value="Aldolase_TIM"/>
</dbReference>
<proteinExistence type="inferred from homology"/>
<dbReference type="EC" id="4.1.3.4" evidence="5"/>
<accession>A0A6I6MNY4</accession>
<keyword evidence="3 5" id="KW-0456">Lyase</keyword>
<protein>
    <submittedName>
        <fullName evidence="5">Hydroxymethylglutaryl-CoA lyase YngG</fullName>
        <ecNumber evidence="5">4.1.3.4</ecNumber>
    </submittedName>
</protein>
<reference evidence="6" key="1">
    <citation type="submission" date="2019-12" db="EMBL/GenBank/DDBJ databases">
        <title>Complete genome of Terracaulis silvestris 0127_4.</title>
        <authorList>
            <person name="Vieira S."/>
            <person name="Riedel T."/>
            <person name="Sproer C."/>
            <person name="Pascual J."/>
            <person name="Boedeker C."/>
            <person name="Overmann J."/>
        </authorList>
    </citation>
    <scope>NUCLEOTIDE SEQUENCE [LARGE SCALE GENOMIC DNA]</scope>
    <source>
        <strain evidence="6">0127_4</strain>
    </source>
</reference>
<dbReference type="PANTHER" id="PTHR42738:SF7">
    <property type="entry name" value="HYDROXYMETHYLGLUTARYL-COA LYASE"/>
    <property type="match status" value="1"/>
</dbReference>
<dbReference type="PANTHER" id="PTHR42738">
    <property type="entry name" value="HYDROXYMETHYLGLUTARYL-COA LYASE"/>
    <property type="match status" value="1"/>
</dbReference>
<dbReference type="KEGG" id="tsv:DSM104635_01455"/>
<name>A0A6I6MNY4_9CAUL</name>
<dbReference type="NCBIfam" id="NF004283">
    <property type="entry name" value="PRK05692.1"/>
    <property type="match status" value="1"/>
</dbReference>
<dbReference type="InterPro" id="IPR043594">
    <property type="entry name" value="HMGL"/>
</dbReference>
<dbReference type="CDD" id="cd07938">
    <property type="entry name" value="DRE_TIM_HMGL"/>
    <property type="match status" value="1"/>
</dbReference>
<dbReference type="GO" id="GO:0046872">
    <property type="term" value="F:metal ion binding"/>
    <property type="evidence" value="ECO:0007669"/>
    <property type="project" value="UniProtKB-KW"/>
</dbReference>
<keyword evidence="2" id="KW-0479">Metal-binding</keyword>
<keyword evidence="6" id="KW-1185">Reference proteome</keyword>
<comment type="similarity">
    <text evidence="1">Belongs to the HMG-CoA lyase family.</text>
</comment>
<evidence type="ECO:0000313" key="5">
    <source>
        <dbReference type="EMBL" id="QGZ94634.1"/>
    </source>
</evidence>
<dbReference type="GO" id="GO:0006552">
    <property type="term" value="P:L-leucine catabolic process"/>
    <property type="evidence" value="ECO:0007669"/>
    <property type="project" value="TreeGrafter"/>
</dbReference>
<dbReference type="Proteomes" id="UP000431269">
    <property type="component" value="Chromosome"/>
</dbReference>
<evidence type="ECO:0000313" key="6">
    <source>
        <dbReference type="Proteomes" id="UP000431269"/>
    </source>
</evidence>
<organism evidence="5 6">
    <name type="scientific">Terricaulis silvestris</name>
    <dbReference type="NCBI Taxonomy" id="2686094"/>
    <lineage>
        <taxon>Bacteria</taxon>
        <taxon>Pseudomonadati</taxon>
        <taxon>Pseudomonadota</taxon>
        <taxon>Alphaproteobacteria</taxon>
        <taxon>Caulobacterales</taxon>
        <taxon>Caulobacteraceae</taxon>
        <taxon>Terricaulis</taxon>
    </lineage>
</organism>
<dbReference type="RefSeq" id="WP_228445929.1">
    <property type="nucleotide sequence ID" value="NZ_CP047045.1"/>
</dbReference>
<dbReference type="Pfam" id="PF00682">
    <property type="entry name" value="HMGL-like"/>
    <property type="match status" value="1"/>
</dbReference>
<evidence type="ECO:0000256" key="1">
    <source>
        <dbReference type="ARBA" id="ARBA00009405"/>
    </source>
</evidence>
<dbReference type="AlphaFoldDB" id="A0A6I6MNY4"/>
<evidence type="ECO:0000256" key="3">
    <source>
        <dbReference type="ARBA" id="ARBA00023239"/>
    </source>
</evidence>
<feature type="domain" description="Pyruvate carboxyltransferase" evidence="4">
    <location>
        <begin position="5"/>
        <end position="278"/>
    </location>
</feature>
<dbReference type="EMBL" id="CP047045">
    <property type="protein sequence ID" value="QGZ94634.1"/>
    <property type="molecule type" value="Genomic_DNA"/>
</dbReference>
<evidence type="ECO:0000256" key="2">
    <source>
        <dbReference type="ARBA" id="ARBA00022723"/>
    </source>
</evidence>
<dbReference type="InterPro" id="IPR000891">
    <property type="entry name" value="PYR_CT"/>
</dbReference>
<evidence type="ECO:0000259" key="4">
    <source>
        <dbReference type="PROSITE" id="PS50991"/>
    </source>
</evidence>
<dbReference type="PROSITE" id="PS50991">
    <property type="entry name" value="PYR_CT"/>
    <property type="match status" value="1"/>
</dbReference>
<gene>
    <name evidence="5" type="primary">yngG_2</name>
    <name evidence="5" type="ORF">DSM104635_01455</name>
</gene>
<dbReference type="GO" id="GO:0004419">
    <property type="term" value="F:hydroxymethylglutaryl-CoA lyase activity"/>
    <property type="evidence" value="ECO:0007669"/>
    <property type="project" value="UniProtKB-EC"/>
</dbReference>